<protein>
    <recommendedName>
        <fullName evidence="2">RING-type E3 ubiquitin transferase</fullName>
        <ecNumber evidence="2">2.3.2.27</ecNumber>
    </recommendedName>
</protein>
<evidence type="ECO:0000256" key="1">
    <source>
        <dbReference type="ARBA" id="ARBA00000900"/>
    </source>
</evidence>
<dbReference type="GO" id="GO:0061630">
    <property type="term" value="F:ubiquitin protein ligase activity"/>
    <property type="evidence" value="ECO:0007669"/>
    <property type="project" value="UniProtKB-EC"/>
</dbReference>
<dbReference type="PANTHER" id="PTHR46077">
    <property type="entry name" value="E3 UBIQUITIN-PROTEIN LIGASE TOPORS"/>
    <property type="match status" value="1"/>
</dbReference>
<keyword evidence="3" id="KW-0808">Transferase</keyword>
<dbReference type="GO" id="GO:0000209">
    <property type="term" value="P:protein polyubiquitination"/>
    <property type="evidence" value="ECO:0007669"/>
    <property type="project" value="TreeGrafter"/>
</dbReference>
<proteinExistence type="predicted"/>
<dbReference type="GO" id="GO:0006513">
    <property type="term" value="P:protein monoubiquitination"/>
    <property type="evidence" value="ECO:0007669"/>
    <property type="project" value="TreeGrafter"/>
</dbReference>
<dbReference type="EC" id="2.3.2.27" evidence="2"/>
<sequence length="188" mass="21654">MSFQFPAARIIQRSREVSAVLSIARELPRQRSFGRSSHESPNVIAGRIRNVLGIILQAVPLPHKNGLMQQVVGINGAKEMILRRIEPWIQRELQAILADPDPTIIVHVATSLFISKYEKRHENFEDQVVPEDECLAPLRPFLHERTEIFWHELSHTQAHKHDRSCRLKDLYLELLLHIGAKQLTKITT</sequence>
<comment type="catalytic activity">
    <reaction evidence="1">
        <text>S-ubiquitinyl-[E2 ubiquitin-conjugating enzyme]-L-cysteine + [acceptor protein]-L-lysine = [E2 ubiquitin-conjugating enzyme]-L-cysteine + N(6)-ubiquitinyl-[acceptor protein]-L-lysine.</text>
        <dbReference type="EC" id="2.3.2.27"/>
    </reaction>
</comment>
<name>A0AAW2UBM5_SESRA</name>
<keyword evidence="4" id="KW-0805">Transcription regulation</keyword>
<keyword evidence="5" id="KW-0804">Transcription</keyword>
<evidence type="ECO:0000313" key="6">
    <source>
        <dbReference type="EMBL" id="KAL0414696.1"/>
    </source>
</evidence>
<dbReference type="AlphaFoldDB" id="A0AAW2UBM5"/>
<dbReference type="PANTHER" id="PTHR46077:SF1">
    <property type="entry name" value="TOP1 BINDING ARGININE_SERINE RICH PROTEIN, E3 UBIQUITIN LIGASE"/>
    <property type="match status" value="1"/>
</dbReference>
<gene>
    <name evidence="6" type="ORF">Sradi_1671300</name>
</gene>
<comment type="caution">
    <text evidence="6">The sequence shown here is derived from an EMBL/GenBank/DDBJ whole genome shotgun (WGS) entry which is preliminary data.</text>
</comment>
<dbReference type="EMBL" id="JACGWJ010000006">
    <property type="protein sequence ID" value="KAL0414696.1"/>
    <property type="molecule type" value="Genomic_DNA"/>
</dbReference>
<evidence type="ECO:0000256" key="3">
    <source>
        <dbReference type="ARBA" id="ARBA00022679"/>
    </source>
</evidence>
<organism evidence="6">
    <name type="scientific">Sesamum radiatum</name>
    <name type="common">Black benniseed</name>
    <dbReference type="NCBI Taxonomy" id="300843"/>
    <lineage>
        <taxon>Eukaryota</taxon>
        <taxon>Viridiplantae</taxon>
        <taxon>Streptophyta</taxon>
        <taxon>Embryophyta</taxon>
        <taxon>Tracheophyta</taxon>
        <taxon>Spermatophyta</taxon>
        <taxon>Magnoliopsida</taxon>
        <taxon>eudicotyledons</taxon>
        <taxon>Gunneridae</taxon>
        <taxon>Pentapetalae</taxon>
        <taxon>asterids</taxon>
        <taxon>lamiids</taxon>
        <taxon>Lamiales</taxon>
        <taxon>Pedaliaceae</taxon>
        <taxon>Sesamum</taxon>
    </lineage>
</organism>
<evidence type="ECO:0000256" key="2">
    <source>
        <dbReference type="ARBA" id="ARBA00012483"/>
    </source>
</evidence>
<evidence type="ECO:0000256" key="5">
    <source>
        <dbReference type="ARBA" id="ARBA00023163"/>
    </source>
</evidence>
<accession>A0AAW2UBM5</accession>
<reference evidence="6" key="2">
    <citation type="journal article" date="2024" name="Plant">
        <title>Genomic evolution and insights into agronomic trait innovations of Sesamum species.</title>
        <authorList>
            <person name="Miao H."/>
            <person name="Wang L."/>
            <person name="Qu L."/>
            <person name="Liu H."/>
            <person name="Sun Y."/>
            <person name="Le M."/>
            <person name="Wang Q."/>
            <person name="Wei S."/>
            <person name="Zheng Y."/>
            <person name="Lin W."/>
            <person name="Duan Y."/>
            <person name="Cao H."/>
            <person name="Xiong S."/>
            <person name="Wang X."/>
            <person name="Wei L."/>
            <person name="Li C."/>
            <person name="Ma Q."/>
            <person name="Ju M."/>
            <person name="Zhao R."/>
            <person name="Li G."/>
            <person name="Mu C."/>
            <person name="Tian Q."/>
            <person name="Mei H."/>
            <person name="Zhang T."/>
            <person name="Gao T."/>
            <person name="Zhang H."/>
        </authorList>
    </citation>
    <scope>NUCLEOTIDE SEQUENCE</scope>
    <source>
        <strain evidence="6">G02</strain>
    </source>
</reference>
<evidence type="ECO:0000256" key="4">
    <source>
        <dbReference type="ARBA" id="ARBA00023015"/>
    </source>
</evidence>
<reference evidence="6" key="1">
    <citation type="submission" date="2020-06" db="EMBL/GenBank/DDBJ databases">
        <authorList>
            <person name="Li T."/>
            <person name="Hu X."/>
            <person name="Zhang T."/>
            <person name="Song X."/>
            <person name="Zhang H."/>
            <person name="Dai N."/>
            <person name="Sheng W."/>
            <person name="Hou X."/>
            <person name="Wei L."/>
        </authorList>
    </citation>
    <scope>NUCLEOTIDE SEQUENCE</scope>
    <source>
        <strain evidence="6">G02</strain>
        <tissue evidence="6">Leaf</tissue>
    </source>
</reference>